<dbReference type="InterPro" id="IPR051676">
    <property type="entry name" value="UPF0053_domain"/>
</dbReference>
<dbReference type="Proteomes" id="UP000596977">
    <property type="component" value="Unassembled WGS sequence"/>
</dbReference>
<accession>A0A916W0M6</accession>
<evidence type="ECO:0000256" key="5">
    <source>
        <dbReference type="ARBA" id="ARBA00022737"/>
    </source>
</evidence>
<keyword evidence="8 10" id="KW-0472">Membrane</keyword>
<dbReference type="AlphaFoldDB" id="A0A916W0M6"/>
<keyword evidence="15" id="KW-1185">Reference proteome</keyword>
<evidence type="ECO:0000256" key="1">
    <source>
        <dbReference type="ARBA" id="ARBA00004651"/>
    </source>
</evidence>
<evidence type="ECO:0000256" key="6">
    <source>
        <dbReference type="ARBA" id="ARBA00022989"/>
    </source>
</evidence>
<evidence type="ECO:0000256" key="7">
    <source>
        <dbReference type="ARBA" id="ARBA00023122"/>
    </source>
</evidence>
<evidence type="ECO:0000259" key="13">
    <source>
        <dbReference type="PROSITE" id="PS51846"/>
    </source>
</evidence>
<protein>
    <submittedName>
        <fullName evidence="14">DNA-binding protein</fullName>
    </submittedName>
</protein>
<dbReference type="Gene3D" id="3.10.580.10">
    <property type="entry name" value="CBS-domain"/>
    <property type="match status" value="1"/>
</dbReference>
<keyword evidence="14" id="KW-0238">DNA-binding</keyword>
<feature type="domain" description="CNNM transmembrane" evidence="13">
    <location>
        <begin position="1"/>
        <end position="197"/>
    </location>
</feature>
<feature type="transmembrane region" description="Helical" evidence="11">
    <location>
        <begin position="64"/>
        <end position="87"/>
    </location>
</feature>
<dbReference type="InterPro" id="IPR016169">
    <property type="entry name" value="FAD-bd_PCMH_sub2"/>
</dbReference>
<evidence type="ECO:0000256" key="8">
    <source>
        <dbReference type="ARBA" id="ARBA00023136"/>
    </source>
</evidence>
<dbReference type="GO" id="GO:0050660">
    <property type="term" value="F:flavin adenine dinucleotide binding"/>
    <property type="evidence" value="ECO:0007669"/>
    <property type="project" value="InterPro"/>
</dbReference>
<keyword evidence="6 10" id="KW-1133">Transmembrane helix</keyword>
<organism evidence="14 15">
    <name type="scientific">Pelagibacterium lentulum</name>
    <dbReference type="NCBI Taxonomy" id="2029865"/>
    <lineage>
        <taxon>Bacteria</taxon>
        <taxon>Pseudomonadati</taxon>
        <taxon>Pseudomonadota</taxon>
        <taxon>Alphaproteobacteria</taxon>
        <taxon>Hyphomicrobiales</taxon>
        <taxon>Devosiaceae</taxon>
        <taxon>Pelagibacterium</taxon>
    </lineage>
</organism>
<evidence type="ECO:0000256" key="4">
    <source>
        <dbReference type="ARBA" id="ARBA00022692"/>
    </source>
</evidence>
<dbReference type="GO" id="GO:0005886">
    <property type="term" value="C:plasma membrane"/>
    <property type="evidence" value="ECO:0007669"/>
    <property type="project" value="UniProtKB-SubCell"/>
</dbReference>
<dbReference type="SUPFAM" id="SSF56176">
    <property type="entry name" value="FAD-binding/transporter-associated domain-like"/>
    <property type="match status" value="1"/>
</dbReference>
<evidence type="ECO:0000256" key="11">
    <source>
        <dbReference type="SAM" id="Phobius"/>
    </source>
</evidence>
<evidence type="ECO:0000313" key="15">
    <source>
        <dbReference type="Proteomes" id="UP000596977"/>
    </source>
</evidence>
<dbReference type="Pfam" id="PF01595">
    <property type="entry name" value="CNNM"/>
    <property type="match status" value="1"/>
</dbReference>
<reference evidence="14 15" key="1">
    <citation type="journal article" date="2014" name="Int. J. Syst. Evol. Microbiol.">
        <title>Complete genome sequence of Corynebacterium casei LMG S-19264T (=DSM 44701T), isolated from a smear-ripened cheese.</title>
        <authorList>
            <consortium name="US DOE Joint Genome Institute (JGI-PGF)"/>
            <person name="Walter F."/>
            <person name="Albersmeier A."/>
            <person name="Kalinowski J."/>
            <person name="Ruckert C."/>
        </authorList>
    </citation>
    <scope>NUCLEOTIDE SEQUENCE [LARGE SCALE GENOMIC DNA]</scope>
    <source>
        <strain evidence="14 15">CGMCC 1.15896</strain>
    </source>
</reference>
<evidence type="ECO:0000256" key="9">
    <source>
        <dbReference type="PROSITE-ProRule" id="PRU00703"/>
    </source>
</evidence>
<feature type="transmembrane region" description="Helical" evidence="11">
    <location>
        <begin position="132"/>
        <end position="154"/>
    </location>
</feature>
<keyword evidence="3" id="KW-1003">Cell membrane</keyword>
<keyword evidence="4 10" id="KW-0812">Transmembrane</keyword>
<evidence type="ECO:0000256" key="2">
    <source>
        <dbReference type="ARBA" id="ARBA00006446"/>
    </source>
</evidence>
<proteinExistence type="inferred from homology"/>
<dbReference type="InterPro" id="IPR002550">
    <property type="entry name" value="CNNM"/>
</dbReference>
<dbReference type="PROSITE" id="PS51371">
    <property type="entry name" value="CBS"/>
    <property type="match status" value="2"/>
</dbReference>
<sequence>MVELAILLGLFLLNGVFAMSEIAIVSSRKSRLRSLVVQGRPGAARALQLAEEPGRFLSTVQIGITLIGIVAGVFSGATLGGALGQWLAQVGLPAPLASALGYGGIVALVTYFSVVVGELVPKQLALRNAEAISCTVAPGMYFLSIAAAPLVWLLDNSTKLIFRLMGQREVAEEVVTEEEIKALVAEAAAMGVIERDEKRMIAGVLQLSDSVARNIMTPRVDVEALSLQADPKTIRSILTQTRHTRLPVSDGDADNIIGVIVIRECLAGEMPDSEARLREFVRKVPTIPESMGALDVLAMLRQSEQPIALVMDEYGHLEGVVTPSDLLEAIAGVFRSDMDIEAHHHAVQREDGSWLLSGTLSAHAMSDLLDISLPPKRDYQTVAGFLIEIFGRLPQTGESINALGWRFEIVDMDGRRIDKVLASRADTDEAL</sequence>
<dbReference type="Pfam" id="PF03471">
    <property type="entry name" value="CorC_HlyC"/>
    <property type="match status" value="1"/>
</dbReference>
<feature type="domain" description="CBS" evidence="12">
    <location>
        <begin position="216"/>
        <end position="276"/>
    </location>
</feature>
<dbReference type="CDD" id="cd04590">
    <property type="entry name" value="CBS_pair_CorC_HlyC_assoc"/>
    <property type="match status" value="1"/>
</dbReference>
<name>A0A916W0M6_9HYPH</name>
<evidence type="ECO:0000256" key="3">
    <source>
        <dbReference type="ARBA" id="ARBA00022475"/>
    </source>
</evidence>
<feature type="transmembrane region" description="Helical" evidence="11">
    <location>
        <begin position="99"/>
        <end position="120"/>
    </location>
</feature>
<dbReference type="PROSITE" id="PS51846">
    <property type="entry name" value="CNNM"/>
    <property type="match status" value="1"/>
</dbReference>
<keyword evidence="5" id="KW-0677">Repeat</keyword>
<dbReference type="InterPro" id="IPR005170">
    <property type="entry name" value="Transptr-assoc_dom"/>
</dbReference>
<dbReference type="GO" id="GO:0003677">
    <property type="term" value="F:DNA binding"/>
    <property type="evidence" value="ECO:0007669"/>
    <property type="project" value="UniProtKB-KW"/>
</dbReference>
<feature type="domain" description="CBS" evidence="12">
    <location>
        <begin position="280"/>
        <end position="340"/>
    </location>
</feature>
<dbReference type="SMART" id="SM01091">
    <property type="entry name" value="CorC_HlyC"/>
    <property type="match status" value="1"/>
</dbReference>
<dbReference type="EMBL" id="BMKB01000005">
    <property type="protein sequence ID" value="GGA57749.1"/>
    <property type="molecule type" value="Genomic_DNA"/>
</dbReference>
<keyword evidence="7 9" id="KW-0129">CBS domain</keyword>
<dbReference type="InterPro" id="IPR036318">
    <property type="entry name" value="FAD-bd_PCMH-like_sf"/>
</dbReference>
<comment type="subcellular location">
    <subcellularLocation>
        <location evidence="1">Cell membrane</location>
        <topology evidence="1">Multi-pass membrane protein</topology>
    </subcellularLocation>
</comment>
<dbReference type="RefSeq" id="WP_127073707.1">
    <property type="nucleotide sequence ID" value="NZ_BMKB01000005.1"/>
</dbReference>
<dbReference type="OrthoDB" id="9805314at2"/>
<dbReference type="Pfam" id="PF00571">
    <property type="entry name" value="CBS"/>
    <property type="match status" value="1"/>
</dbReference>
<dbReference type="InterPro" id="IPR000644">
    <property type="entry name" value="CBS_dom"/>
</dbReference>
<comment type="caution">
    <text evidence="14">The sequence shown here is derived from an EMBL/GenBank/DDBJ whole genome shotgun (WGS) entry which is preliminary data.</text>
</comment>
<feature type="transmembrane region" description="Helical" evidence="11">
    <location>
        <begin position="6"/>
        <end position="25"/>
    </location>
</feature>
<gene>
    <name evidence="14" type="ORF">GCM10011499_29970</name>
</gene>
<dbReference type="Gene3D" id="3.30.465.10">
    <property type="match status" value="1"/>
</dbReference>
<dbReference type="InterPro" id="IPR046342">
    <property type="entry name" value="CBS_dom_sf"/>
</dbReference>
<dbReference type="PANTHER" id="PTHR43099">
    <property type="entry name" value="UPF0053 PROTEIN YRKA"/>
    <property type="match status" value="1"/>
</dbReference>
<evidence type="ECO:0000313" key="14">
    <source>
        <dbReference type="EMBL" id="GGA57749.1"/>
    </source>
</evidence>
<dbReference type="SUPFAM" id="SSF54631">
    <property type="entry name" value="CBS-domain pair"/>
    <property type="match status" value="1"/>
</dbReference>
<dbReference type="InterPro" id="IPR044751">
    <property type="entry name" value="Ion_transp-like_CBS"/>
</dbReference>
<evidence type="ECO:0000256" key="10">
    <source>
        <dbReference type="PROSITE-ProRule" id="PRU01193"/>
    </source>
</evidence>
<evidence type="ECO:0000259" key="12">
    <source>
        <dbReference type="PROSITE" id="PS51371"/>
    </source>
</evidence>
<dbReference type="PANTHER" id="PTHR43099:SF5">
    <property type="entry name" value="HLYC_CORC FAMILY TRANSPORTER"/>
    <property type="match status" value="1"/>
</dbReference>
<comment type="similarity">
    <text evidence="2">Belongs to the UPF0053 family. Hemolysin C subfamily.</text>
</comment>